<dbReference type="InterPro" id="IPR006553">
    <property type="entry name" value="Leu-rich_rpt_Cys-con_subtyp"/>
</dbReference>
<dbReference type="Gene3D" id="1.20.1280.50">
    <property type="match status" value="1"/>
</dbReference>
<dbReference type="SUPFAM" id="SSF52058">
    <property type="entry name" value="L domain-like"/>
    <property type="match status" value="1"/>
</dbReference>
<dbReference type="InterPro" id="IPR057207">
    <property type="entry name" value="FBXL15_LRR"/>
</dbReference>
<evidence type="ECO:0000313" key="3">
    <source>
        <dbReference type="EMBL" id="JAS61620.1"/>
    </source>
</evidence>
<gene>
    <name evidence="3" type="ORF">g.6296</name>
</gene>
<dbReference type="SMART" id="SM00367">
    <property type="entry name" value="LRR_CC"/>
    <property type="match status" value="12"/>
</dbReference>
<evidence type="ECO:0000256" key="1">
    <source>
        <dbReference type="ARBA" id="ARBA00022786"/>
    </source>
</evidence>
<dbReference type="InterPro" id="IPR036047">
    <property type="entry name" value="F-box-like_dom_sf"/>
</dbReference>
<dbReference type="Pfam" id="PF25372">
    <property type="entry name" value="DUF7885"/>
    <property type="match status" value="1"/>
</dbReference>
<proteinExistence type="predicted"/>
<dbReference type="EMBL" id="GECZ01008149">
    <property type="protein sequence ID" value="JAS61620.1"/>
    <property type="molecule type" value="Transcribed_RNA"/>
</dbReference>
<dbReference type="SMART" id="SM00256">
    <property type="entry name" value="FBOX"/>
    <property type="match status" value="1"/>
</dbReference>
<dbReference type="GO" id="GO:0019005">
    <property type="term" value="C:SCF ubiquitin ligase complex"/>
    <property type="evidence" value="ECO:0007669"/>
    <property type="project" value="TreeGrafter"/>
</dbReference>
<protein>
    <recommendedName>
        <fullName evidence="2">F-box domain-containing protein</fullName>
    </recommendedName>
</protein>
<dbReference type="Pfam" id="PF12937">
    <property type="entry name" value="F-box-like"/>
    <property type="match status" value="1"/>
</dbReference>
<reference evidence="3" key="1">
    <citation type="submission" date="2015-11" db="EMBL/GenBank/DDBJ databases">
        <title>De novo transcriptome assembly of four potential Pierce s Disease insect vectors from Arizona vineyards.</title>
        <authorList>
            <person name="Tassone E.E."/>
        </authorList>
    </citation>
    <scope>NUCLEOTIDE SEQUENCE</scope>
</reference>
<dbReference type="InterPro" id="IPR001810">
    <property type="entry name" value="F-box_dom"/>
</dbReference>
<feature type="domain" description="F-box" evidence="2">
    <location>
        <begin position="23"/>
        <end position="63"/>
    </location>
</feature>
<dbReference type="Pfam" id="PF13516">
    <property type="entry name" value="LRR_6"/>
    <property type="match status" value="1"/>
</dbReference>
<dbReference type="SUPFAM" id="SSF81383">
    <property type="entry name" value="F-box domain"/>
    <property type="match status" value="1"/>
</dbReference>
<dbReference type="PANTHER" id="PTHR13318">
    <property type="entry name" value="PARTNER OF PAIRED, ISOFORM B-RELATED"/>
    <property type="match status" value="1"/>
</dbReference>
<keyword evidence="1" id="KW-0833">Ubl conjugation pathway</keyword>
<accession>A0A1B6GGS5</accession>
<sequence length="673" mass="75738">MGNESEETQSNESCLDECQASSLPIEVVIYLMEFLSYSDRTAASHVCRHWYEASLHPKFINQEKVVLKKSASEALPILKSASRPYFHFMFIDLEISNKMKEFCLKIAPDMKSLYLENCDVYEKMLVEILSECTSLEALVLENCRELFMAGCLLDSPEDVAVLCKSLQHLREISLTSNRYLSDAIFNRLMSAMPNLNTISLEGCQISYHAGLVKKYYPDSLTESNADYASETVLTFWNFFKYIQKRAKFIKNINLSRTLVDSKCLSVMSEVAELQLEGLYLVMCEQLNNIAIRSLAQHQKSLTSLDLSCCARITDQALLFICNDLHGLRKLAVRNCRAITDLGVVHLKNLMNLEELDISQCEQVTASGIQEGLCSKVNRKLRKLFMEGLNTITSTTVILLAENLPLLTHLNLSYCFNAVTDSSIQAVFQHQLRLRSLRLASCDAVTDAGLTGMGMGATVDNTVIDAVVNSMVLSQPRPNISLRSRAEEEIVRDAYRKKVVQQMCEAQLTEGSSVGYSLARLKGLQELDLRSCNKITDVSLKYSFRFLELQHLNLSQCQQITHVGLQAIGENNPSIDTLNLSDCYNLTDEGIKALTITLHRLRYLDIKGCNQLTEASVNAIVENCRHLRYLDASCCNRMSDRIAELLHRLPAQTFYSRGEPLVSAPVPPPPLLRH</sequence>
<dbReference type="PANTHER" id="PTHR13318:SF169">
    <property type="entry name" value="F-BOX AND LEUCINE-RICH REPEAT PROTEIN 9"/>
    <property type="match status" value="1"/>
</dbReference>
<organism evidence="3">
    <name type="scientific">Cuerna arida</name>
    <dbReference type="NCBI Taxonomy" id="1464854"/>
    <lineage>
        <taxon>Eukaryota</taxon>
        <taxon>Metazoa</taxon>
        <taxon>Ecdysozoa</taxon>
        <taxon>Arthropoda</taxon>
        <taxon>Hexapoda</taxon>
        <taxon>Insecta</taxon>
        <taxon>Pterygota</taxon>
        <taxon>Neoptera</taxon>
        <taxon>Paraneoptera</taxon>
        <taxon>Hemiptera</taxon>
        <taxon>Auchenorrhyncha</taxon>
        <taxon>Membracoidea</taxon>
        <taxon>Cicadellidae</taxon>
        <taxon>Cicadellinae</taxon>
        <taxon>Proconiini</taxon>
        <taxon>Cuerna</taxon>
    </lineage>
</organism>
<dbReference type="Gene3D" id="3.80.10.10">
    <property type="entry name" value="Ribonuclease Inhibitor"/>
    <property type="match status" value="4"/>
</dbReference>
<dbReference type="InterPro" id="IPR032675">
    <property type="entry name" value="LRR_dom_sf"/>
</dbReference>
<evidence type="ECO:0000259" key="2">
    <source>
        <dbReference type="SMART" id="SM00256"/>
    </source>
</evidence>
<name>A0A1B6GGS5_9HEMI</name>
<dbReference type="AlphaFoldDB" id="A0A1B6GGS5"/>
<dbReference type="InterPro" id="IPR001611">
    <property type="entry name" value="Leu-rich_rpt"/>
</dbReference>
<dbReference type="GO" id="GO:0031146">
    <property type="term" value="P:SCF-dependent proteasomal ubiquitin-dependent protein catabolic process"/>
    <property type="evidence" value="ECO:0007669"/>
    <property type="project" value="TreeGrafter"/>
</dbReference>